<feature type="transmembrane region" description="Helical" evidence="2">
    <location>
        <begin position="154"/>
        <end position="176"/>
    </location>
</feature>
<organism evidence="3 4">
    <name type="scientific">Plasmodium gonderi</name>
    <dbReference type="NCBI Taxonomy" id="77519"/>
    <lineage>
        <taxon>Eukaryota</taxon>
        <taxon>Sar</taxon>
        <taxon>Alveolata</taxon>
        <taxon>Apicomplexa</taxon>
        <taxon>Aconoidasida</taxon>
        <taxon>Haemosporida</taxon>
        <taxon>Plasmodiidae</taxon>
        <taxon>Plasmodium</taxon>
        <taxon>Plasmodium (Plasmodium)</taxon>
    </lineage>
</organism>
<feature type="transmembrane region" description="Helical" evidence="2">
    <location>
        <begin position="453"/>
        <end position="475"/>
    </location>
</feature>
<keyword evidence="4" id="KW-1185">Reference proteome</keyword>
<dbReference type="RefSeq" id="XP_028542745.1">
    <property type="nucleotide sequence ID" value="XM_028686944.1"/>
</dbReference>
<sequence length="559" mass="67995">MERKDQRNHLDMDTHVGSTSKRSSQKRHSSVELLCNECQAGEPLVVVEKRGSEKDKNELLRELHNIKSNLFDNSSFSNYIHFYEIYNNLKRIVKYEKEKEKGKCFLNPIGRKKKYLFYFLYIFFLFLNIFLLFRLQIIFLTPRGYNTYYYPYEIHFHVFFTFSVLAYCFFNVYIIFFTYKIFLYNIDVMCLIILQMLYNVYIREKNKEIYRNTETLIEGCKKIFKHLDKNFDNAILLHADEIFNKFTNIFKYINKENYKFDEKEKKKYIHSKCDDLFIRIEKNPYDYKMQEICPNSIRGSNKINNHHQTDKEVAFHNKKHASVVNINNEDLYEQLNFPTDNHDKNCHCIIHMNRKNIYNIFGNSIYSNIYDINTYLKYKQNYIHSLMIKKCRHKINCIKYFFYFIPYVINLFINLLINFYILFSVYYYNNVVPLAPPYELAKFHIFSLLHYRGIYYILFIFFLNFCFFLYALFLSKLNIIHIFLRQIYKNCKYESIYYCEHVMNEIYENFMFSHIIQNLLSKKCTISSNLVSSMPDLLDQKIVKCTTHLDKSNELDKRC</sequence>
<feature type="compositionally biased region" description="Basic and acidic residues" evidence="1">
    <location>
        <begin position="1"/>
        <end position="14"/>
    </location>
</feature>
<dbReference type="OrthoDB" id="377771at2759"/>
<dbReference type="Proteomes" id="UP000195521">
    <property type="component" value="Unassembled WGS sequence"/>
</dbReference>
<evidence type="ECO:0000313" key="3">
    <source>
        <dbReference type="EMBL" id="GAW80156.1"/>
    </source>
</evidence>
<dbReference type="EMBL" id="BDQF01000008">
    <property type="protein sequence ID" value="GAW80156.1"/>
    <property type="molecule type" value="Genomic_DNA"/>
</dbReference>
<protein>
    <submittedName>
        <fullName evidence="3">Uncharacterized protein</fullName>
    </submittedName>
</protein>
<keyword evidence="2" id="KW-0472">Membrane</keyword>
<dbReference type="AlphaFoldDB" id="A0A1Y1JCD8"/>
<proteinExistence type="predicted"/>
<keyword evidence="2" id="KW-1133">Transmembrane helix</keyword>
<feature type="transmembrane region" description="Helical" evidence="2">
    <location>
        <begin position="115"/>
        <end position="133"/>
    </location>
</feature>
<feature type="transmembrane region" description="Helical" evidence="2">
    <location>
        <begin position="400"/>
        <end position="428"/>
    </location>
</feature>
<keyword evidence="2" id="KW-0812">Transmembrane</keyword>
<evidence type="ECO:0000256" key="2">
    <source>
        <dbReference type="SAM" id="Phobius"/>
    </source>
</evidence>
<gene>
    <name evidence="3" type="ORF">PGO_070710</name>
</gene>
<comment type="caution">
    <text evidence="3">The sequence shown here is derived from an EMBL/GenBank/DDBJ whole genome shotgun (WGS) entry which is preliminary data.</text>
</comment>
<dbReference type="OMA" id="HFYEIYN"/>
<feature type="region of interest" description="Disordered" evidence="1">
    <location>
        <begin position="1"/>
        <end position="28"/>
    </location>
</feature>
<evidence type="ECO:0000313" key="4">
    <source>
        <dbReference type="Proteomes" id="UP000195521"/>
    </source>
</evidence>
<dbReference type="GeneID" id="39746869"/>
<evidence type="ECO:0000256" key="1">
    <source>
        <dbReference type="SAM" id="MobiDB-lite"/>
    </source>
</evidence>
<accession>A0A1Y1JCD8</accession>
<name>A0A1Y1JCD8_PLAGO</name>
<reference evidence="4" key="1">
    <citation type="submission" date="2017-04" db="EMBL/GenBank/DDBJ databases">
        <title>Plasmodium gonderi genome.</title>
        <authorList>
            <person name="Arisue N."/>
            <person name="Honma H."/>
            <person name="Kawai S."/>
            <person name="Tougan T."/>
            <person name="Tanabe K."/>
            <person name="Horii T."/>
        </authorList>
    </citation>
    <scope>NUCLEOTIDE SEQUENCE [LARGE SCALE GENOMIC DNA]</scope>
    <source>
        <strain evidence="4">ATCC 30045</strain>
    </source>
</reference>